<dbReference type="AlphaFoldDB" id="A0AAJ4A3D0"/>
<reference evidence="2" key="1">
    <citation type="submission" date="2019-06" db="EMBL/GenBank/DDBJ databases">
        <title>Sulfurimonas gotlandica sp. nov., a chemoautotrophic and psychrotolerant epsilonproteobacterium isolated from a pelagic redoxcline, and an emended description of the genus Sulfurimonas.</title>
        <authorList>
            <person name="Wang S."/>
            <person name="Jiang L."/>
            <person name="Shao Z."/>
        </authorList>
    </citation>
    <scope>NUCLEOTIDE SEQUENCE [LARGE SCALE GENOMIC DNA]</scope>
    <source>
        <strain evidence="2">1-1N</strain>
    </source>
</reference>
<protein>
    <submittedName>
        <fullName evidence="1">Uncharacterized protein</fullName>
    </submittedName>
</protein>
<gene>
    <name evidence="1" type="ORF">FJR47_04235</name>
</gene>
<keyword evidence="2" id="KW-1185">Reference proteome</keyword>
<accession>A0AAJ4A3D0</accession>
<sequence>MGQVQTVMQEEFTKNYDFYKDYDDMVIHKETEQIFKTNFINGMVQLVSVSNHTAMEKIEQGLSEFAKELKRQGF</sequence>
<name>A0AAJ4A3D0_9BACT</name>
<dbReference type="Proteomes" id="UP000326061">
    <property type="component" value="Chromosome"/>
</dbReference>
<dbReference type="RefSeq" id="WP_152299215.1">
    <property type="nucleotide sequence ID" value="NZ_CP041166.1"/>
</dbReference>
<evidence type="ECO:0000313" key="1">
    <source>
        <dbReference type="EMBL" id="QFR43152.1"/>
    </source>
</evidence>
<proteinExistence type="predicted"/>
<organism evidence="1 2">
    <name type="scientific">Sulfurimonas xiamenensis</name>
    <dbReference type="NCBI Taxonomy" id="2590021"/>
    <lineage>
        <taxon>Bacteria</taxon>
        <taxon>Pseudomonadati</taxon>
        <taxon>Campylobacterota</taxon>
        <taxon>Epsilonproteobacteria</taxon>
        <taxon>Campylobacterales</taxon>
        <taxon>Sulfurimonadaceae</taxon>
        <taxon>Sulfurimonas</taxon>
    </lineage>
</organism>
<evidence type="ECO:0000313" key="2">
    <source>
        <dbReference type="Proteomes" id="UP000326061"/>
    </source>
</evidence>
<dbReference type="KEGG" id="suln:FJR47_04235"/>
<dbReference type="EMBL" id="CP041166">
    <property type="protein sequence ID" value="QFR43152.1"/>
    <property type="molecule type" value="Genomic_DNA"/>
</dbReference>